<proteinExistence type="predicted"/>
<keyword evidence="1" id="KW-0812">Transmembrane</keyword>
<reference evidence="2" key="1">
    <citation type="journal article" date="2018" name="Int. J. Syst. Evol. Microbiol.">
        <title>Jatrophihabitans telluris sp. nov., isolated from sediment soil of lava forest wetlands and the emended description of the genus Jatrophihabitans.</title>
        <authorList>
            <person name="Lee K.C."/>
            <person name="Suh M.K."/>
            <person name="Eom M.K."/>
            <person name="Kim K.K."/>
            <person name="Kim J.S."/>
            <person name="Kim D.S."/>
            <person name="Ko S.H."/>
            <person name="Shin Y.K."/>
            <person name="Lee J.S."/>
        </authorList>
    </citation>
    <scope>NUCLEOTIDE SEQUENCE</scope>
    <source>
        <strain evidence="2">N237</strain>
    </source>
</reference>
<dbReference type="Proteomes" id="UP001056336">
    <property type="component" value="Chromosome"/>
</dbReference>
<name>A0ABY4QYE4_9ACTN</name>
<feature type="transmembrane region" description="Helical" evidence="1">
    <location>
        <begin position="121"/>
        <end position="138"/>
    </location>
</feature>
<dbReference type="NCBIfam" id="NF038065">
    <property type="entry name" value="Pr6Pr"/>
    <property type="match status" value="1"/>
</dbReference>
<feature type="transmembrane region" description="Helical" evidence="1">
    <location>
        <begin position="85"/>
        <end position="109"/>
    </location>
</feature>
<dbReference type="RefSeq" id="WP_249772351.1">
    <property type="nucleotide sequence ID" value="NZ_CP097332.1"/>
</dbReference>
<evidence type="ECO:0000313" key="3">
    <source>
        <dbReference type="Proteomes" id="UP001056336"/>
    </source>
</evidence>
<evidence type="ECO:0000256" key="1">
    <source>
        <dbReference type="SAM" id="Phobius"/>
    </source>
</evidence>
<dbReference type="EMBL" id="CP097332">
    <property type="protein sequence ID" value="UQX88653.1"/>
    <property type="molecule type" value="Genomic_DNA"/>
</dbReference>
<feature type="transmembrane region" description="Helical" evidence="1">
    <location>
        <begin position="49"/>
        <end position="73"/>
    </location>
</feature>
<feature type="transmembrane region" description="Helical" evidence="1">
    <location>
        <begin position="184"/>
        <end position="208"/>
    </location>
</feature>
<keyword evidence="3" id="KW-1185">Reference proteome</keyword>
<accession>A0ABY4QYE4</accession>
<organism evidence="2 3">
    <name type="scientific">Jatrophihabitans telluris</name>
    <dbReference type="NCBI Taxonomy" id="2038343"/>
    <lineage>
        <taxon>Bacteria</taxon>
        <taxon>Bacillati</taxon>
        <taxon>Actinomycetota</taxon>
        <taxon>Actinomycetes</taxon>
        <taxon>Jatrophihabitantales</taxon>
        <taxon>Jatrophihabitantaceae</taxon>
        <taxon>Jatrophihabitans</taxon>
    </lineage>
</organism>
<sequence>MIARLWHAVVALLVLVALVVQVIIAVRLTGSPHDVHPGVLRGSSLIGRLIRLVSFFTIDSNVLCGIVSFQLALRPERDGRWWRPLRLAALFGITVTGIVYSTVLAAIHQPAAGAETFVNTIVHYLVPILMVLGWLLFGPRPRIDVRTIGLSLLFPVAWLAYTLLRGAIWKWYPYPFLDVPSHGYVRVAVNSVAVTLVFGLLAAVFALLDRRLPPAPTRRAAA</sequence>
<protein>
    <submittedName>
        <fullName evidence="2">Pr6Pr family membrane protein</fullName>
    </submittedName>
</protein>
<feature type="transmembrane region" description="Helical" evidence="1">
    <location>
        <begin position="150"/>
        <end position="172"/>
    </location>
</feature>
<reference evidence="2" key="2">
    <citation type="submission" date="2022-05" db="EMBL/GenBank/DDBJ databases">
        <authorList>
            <person name="Kim J.-S."/>
            <person name="Lee K."/>
            <person name="Suh M."/>
            <person name="Eom M."/>
            <person name="Kim J.-S."/>
            <person name="Kim D.-S."/>
            <person name="Ko S.-H."/>
            <person name="Shin Y."/>
            <person name="Lee J.-S."/>
        </authorList>
    </citation>
    <scope>NUCLEOTIDE SEQUENCE</scope>
    <source>
        <strain evidence="2">N237</strain>
    </source>
</reference>
<evidence type="ECO:0000313" key="2">
    <source>
        <dbReference type="EMBL" id="UQX88653.1"/>
    </source>
</evidence>
<dbReference type="InterPro" id="IPR049713">
    <property type="entry name" value="Pr6Pr-like"/>
</dbReference>
<keyword evidence="1" id="KW-0472">Membrane</keyword>
<keyword evidence="1" id="KW-1133">Transmembrane helix</keyword>
<gene>
    <name evidence="2" type="ORF">M6D93_01315</name>
</gene>